<keyword evidence="2" id="KW-0645">Protease</keyword>
<evidence type="ECO:0000313" key="2">
    <source>
        <dbReference type="EMBL" id="SMO38822.1"/>
    </source>
</evidence>
<dbReference type="EMBL" id="FXSZ01000001">
    <property type="protein sequence ID" value="SMO38822.1"/>
    <property type="molecule type" value="Genomic_DNA"/>
</dbReference>
<reference evidence="2 3" key="1">
    <citation type="submission" date="2017-05" db="EMBL/GenBank/DDBJ databases">
        <authorList>
            <person name="Varghese N."/>
            <person name="Submissions S."/>
        </authorList>
    </citation>
    <scope>NUCLEOTIDE SEQUENCE [LARGE SCALE GENOMIC DNA]</scope>
    <source>
        <strain evidence="2 3">DSM 21342</strain>
    </source>
</reference>
<proteinExistence type="predicted"/>
<dbReference type="OrthoDB" id="644381at2"/>
<organism evidence="2 3">
    <name type="scientific">Solitalea koreensis</name>
    <dbReference type="NCBI Taxonomy" id="543615"/>
    <lineage>
        <taxon>Bacteria</taxon>
        <taxon>Pseudomonadati</taxon>
        <taxon>Bacteroidota</taxon>
        <taxon>Sphingobacteriia</taxon>
        <taxon>Sphingobacteriales</taxon>
        <taxon>Sphingobacteriaceae</taxon>
        <taxon>Solitalea</taxon>
    </lineage>
</organism>
<dbReference type="Gene3D" id="2.40.70.10">
    <property type="entry name" value="Acid Proteases"/>
    <property type="match status" value="1"/>
</dbReference>
<feature type="chain" id="PRO_5021791191" evidence="1">
    <location>
        <begin position="21"/>
        <end position="410"/>
    </location>
</feature>
<dbReference type="Proteomes" id="UP000315971">
    <property type="component" value="Unassembled WGS sequence"/>
</dbReference>
<gene>
    <name evidence="2" type="ORF">SAMN06265350_101453</name>
</gene>
<keyword evidence="3" id="KW-1185">Reference proteome</keyword>
<dbReference type="Pfam" id="PF13650">
    <property type="entry name" value="Asp_protease_2"/>
    <property type="match status" value="1"/>
</dbReference>
<evidence type="ECO:0000256" key="1">
    <source>
        <dbReference type="SAM" id="SignalP"/>
    </source>
</evidence>
<sequence>MKRTIVIIAFLIGFALPGFAQNASSLMKVIEQAFKERKAELLKPQLASNFALGVYSLPRANVAMDRILTHYAALDKLELLKEKKNKTGKILFVKFSFVHEKSSESVIYLDQQGKIERFGFFDQLFGIDINRPSKLMAEIPFVIEHKSIVLKVKLNNSDRELRIMFDTGADGMGMKKAVADEIGLKVTRQQNTNVVGASTQVSISGGNLIKIDTLKIANQNIAIFPTFRNDLDGLLGGNLLANYITYLDFDHSVIKLYSFGTFTYPEGGTLVPLDYSAGIPGIKAGIKLNSGKEIESDLHFDTGAAYPIILYGPSVNRLELTKDFNVAYEGVNYSMGHQTPTVSGLFEHVKLGDKQVSNFIGTIQSYSESSGNWAPGDGSLGLEIIRQFNCFINLAAHEYYLIPNKNMGNL</sequence>
<dbReference type="InterPro" id="IPR021109">
    <property type="entry name" value="Peptidase_aspartic_dom_sf"/>
</dbReference>
<dbReference type="RefSeq" id="WP_142601081.1">
    <property type="nucleotide sequence ID" value="NZ_FXSZ01000001.1"/>
</dbReference>
<keyword evidence="1" id="KW-0732">Signal</keyword>
<dbReference type="GO" id="GO:0008233">
    <property type="term" value="F:peptidase activity"/>
    <property type="evidence" value="ECO:0007669"/>
    <property type="project" value="UniProtKB-KW"/>
</dbReference>
<dbReference type="GO" id="GO:0006508">
    <property type="term" value="P:proteolysis"/>
    <property type="evidence" value="ECO:0007669"/>
    <property type="project" value="UniProtKB-KW"/>
</dbReference>
<name>A0A521AVE2_9SPHI</name>
<feature type="signal peptide" evidence="1">
    <location>
        <begin position="1"/>
        <end position="20"/>
    </location>
</feature>
<dbReference type="AlphaFoldDB" id="A0A521AVE2"/>
<accession>A0A521AVE2</accession>
<keyword evidence="2" id="KW-0378">Hydrolase</keyword>
<dbReference type="SUPFAM" id="SSF50630">
    <property type="entry name" value="Acid proteases"/>
    <property type="match status" value="1"/>
</dbReference>
<evidence type="ECO:0000313" key="3">
    <source>
        <dbReference type="Proteomes" id="UP000315971"/>
    </source>
</evidence>
<protein>
    <submittedName>
        <fullName evidence="2">Aspartyl protease</fullName>
    </submittedName>
</protein>